<comment type="similarity">
    <text evidence="1 5">Belongs to the antibiotic N-acetyltransferase family.</text>
</comment>
<evidence type="ECO:0000313" key="6">
    <source>
        <dbReference type="EMBL" id="QEE22185.1"/>
    </source>
</evidence>
<protein>
    <recommendedName>
        <fullName evidence="2 5">Aminoglycoside N(3)-acetyltransferase</fullName>
        <ecNumber evidence="5">2.3.1.-</ecNumber>
    </recommendedName>
</protein>
<dbReference type="OrthoDB" id="7330654at2"/>
<dbReference type="GO" id="GO:0046353">
    <property type="term" value="F:aminoglycoside 3-N-acetyltransferase activity"/>
    <property type="evidence" value="ECO:0007669"/>
    <property type="project" value="UniProtKB-EC"/>
</dbReference>
<comment type="catalytic activity">
    <reaction evidence="5">
        <text>a 2-deoxystreptamine antibiotic + acetyl-CoA = an N(3)-acetyl-2-deoxystreptamine antibiotic + CoA + H(+)</text>
        <dbReference type="Rhea" id="RHEA:12665"/>
        <dbReference type="ChEBI" id="CHEBI:15378"/>
        <dbReference type="ChEBI" id="CHEBI:57287"/>
        <dbReference type="ChEBI" id="CHEBI:57288"/>
        <dbReference type="ChEBI" id="CHEBI:57921"/>
        <dbReference type="ChEBI" id="CHEBI:77452"/>
        <dbReference type="EC" id="2.3.1.81"/>
    </reaction>
</comment>
<dbReference type="Proteomes" id="UP000321062">
    <property type="component" value="Chromosome"/>
</dbReference>
<evidence type="ECO:0000256" key="3">
    <source>
        <dbReference type="ARBA" id="ARBA00022679"/>
    </source>
</evidence>
<evidence type="ECO:0000256" key="5">
    <source>
        <dbReference type="RuleBase" id="RU365031"/>
    </source>
</evidence>
<name>A0A5B9DTB7_9HYPH</name>
<keyword evidence="3 5" id="KW-0808">Transferase</keyword>
<reference evidence="6 7" key="1">
    <citation type="journal article" date="2015" name="Int. J. Syst. Evol. Microbiol.">
        <title>Youhaiella tibetensis gen. nov., sp. nov., isolated from subsurface sediment.</title>
        <authorList>
            <person name="Wang Y.X."/>
            <person name="Huang F.Q."/>
            <person name="Nogi Y."/>
            <person name="Pang S.J."/>
            <person name="Wang P.K."/>
            <person name="Lv J."/>
        </authorList>
    </citation>
    <scope>NUCLEOTIDE SEQUENCE [LARGE SCALE GENOMIC DNA]</scope>
    <source>
        <strain evidence="7">fig4</strain>
    </source>
</reference>
<dbReference type="SUPFAM" id="SSF110710">
    <property type="entry name" value="TTHA0583/YokD-like"/>
    <property type="match status" value="1"/>
</dbReference>
<keyword evidence="4 5" id="KW-0012">Acyltransferase</keyword>
<dbReference type="GO" id="GO:0046677">
    <property type="term" value="P:response to antibiotic"/>
    <property type="evidence" value="ECO:0007669"/>
    <property type="project" value="UniProtKB-KW"/>
</dbReference>
<dbReference type="EMBL" id="CP041690">
    <property type="protein sequence ID" value="QEE22185.1"/>
    <property type="molecule type" value="Genomic_DNA"/>
</dbReference>
<dbReference type="InterPro" id="IPR028345">
    <property type="entry name" value="Antibiotic_NAT-like"/>
</dbReference>
<dbReference type="RefSeq" id="WP_147657688.1">
    <property type="nucleotide sequence ID" value="NZ_BMFM01000001.1"/>
</dbReference>
<dbReference type="EC" id="2.3.1.-" evidence="5"/>
<dbReference type="NCBIfam" id="NF033082">
    <property type="entry name" value="AAC_3"/>
    <property type="match status" value="1"/>
</dbReference>
<dbReference type="PANTHER" id="PTHR11104:SF0">
    <property type="entry name" value="SPBETA PROPHAGE-DERIVED AMINOGLYCOSIDE N(3')-ACETYLTRANSFERASE-LIKE PROTEIN YOKD"/>
    <property type="match status" value="1"/>
</dbReference>
<proteinExistence type="inferred from homology"/>
<dbReference type="KEGG" id="yti:FNA67_19340"/>
<gene>
    <name evidence="6" type="primary">aac(3)</name>
    <name evidence="6" type="ORF">FNA67_19340</name>
</gene>
<evidence type="ECO:0000256" key="1">
    <source>
        <dbReference type="ARBA" id="ARBA00006383"/>
    </source>
</evidence>
<dbReference type="InterPro" id="IPR003679">
    <property type="entry name" value="Amioglycoside_AcTrfase"/>
</dbReference>
<dbReference type="AlphaFoldDB" id="A0A5B9DTB7"/>
<evidence type="ECO:0000256" key="4">
    <source>
        <dbReference type="ARBA" id="ARBA00023315"/>
    </source>
</evidence>
<keyword evidence="5" id="KW-0046">Antibiotic resistance</keyword>
<dbReference type="Pfam" id="PF02522">
    <property type="entry name" value="Antibiotic_NAT"/>
    <property type="match status" value="1"/>
</dbReference>
<sequence>MQTRRSLAGDLAALGLAPGDMVMAHAALRRVGPVLGGPDAVIGAIRDAIGPEGTLLVYTDWDGDFDQLRDEDGNVPEGVRPDIAPFDPLASRAIRDNGTLAEFVRTTPGARRSANPGASCAAIGARADWLTADHALQYGYGENSPFARLVEADGLVLMLGAPLDTMTLLHHAEHLADIPGKRVLRKLDPLLEDGAVIWRWIEEFDTGDPIVEGLAEDYFADIVEQFLATGRGRRGRVGAAPCVLVRARQIVRFAVDWLETRVRR</sequence>
<accession>A0A5B9DTB7</accession>
<organism evidence="6 7">
    <name type="scientific">Paradevosia tibetensis</name>
    <dbReference type="NCBI Taxonomy" id="1447062"/>
    <lineage>
        <taxon>Bacteria</taxon>
        <taxon>Pseudomonadati</taxon>
        <taxon>Pseudomonadota</taxon>
        <taxon>Alphaproteobacteria</taxon>
        <taxon>Hyphomicrobiales</taxon>
        <taxon>Devosiaceae</taxon>
        <taxon>Paradevosia</taxon>
    </lineage>
</organism>
<evidence type="ECO:0000256" key="2">
    <source>
        <dbReference type="ARBA" id="ARBA00012882"/>
    </source>
</evidence>
<keyword evidence="7" id="KW-1185">Reference proteome</keyword>
<evidence type="ECO:0000313" key="7">
    <source>
        <dbReference type="Proteomes" id="UP000321062"/>
    </source>
</evidence>
<dbReference type="PANTHER" id="PTHR11104">
    <property type="entry name" value="AMINOGLYCOSIDE N3-ACETYLTRANSFERASE"/>
    <property type="match status" value="1"/>
</dbReference>